<keyword evidence="3" id="KW-0812">Transmembrane</keyword>
<dbReference type="PROSITE" id="PS51123">
    <property type="entry name" value="OMPA_2"/>
    <property type="match status" value="1"/>
</dbReference>
<dbReference type="InterPro" id="IPR006665">
    <property type="entry name" value="OmpA-like"/>
</dbReference>
<dbReference type="SUPFAM" id="SSF103088">
    <property type="entry name" value="OmpA-like"/>
    <property type="match status" value="1"/>
</dbReference>
<organism evidence="5 6">
    <name type="scientific">Algisphaera agarilytica</name>
    <dbReference type="NCBI Taxonomy" id="1385975"/>
    <lineage>
        <taxon>Bacteria</taxon>
        <taxon>Pseudomonadati</taxon>
        <taxon>Planctomycetota</taxon>
        <taxon>Phycisphaerae</taxon>
        <taxon>Phycisphaerales</taxon>
        <taxon>Phycisphaeraceae</taxon>
        <taxon>Algisphaera</taxon>
    </lineage>
</organism>
<dbReference type="Proteomes" id="UP000541810">
    <property type="component" value="Unassembled WGS sequence"/>
</dbReference>
<keyword evidence="3" id="KW-1133">Transmembrane helix</keyword>
<dbReference type="CDD" id="cd07185">
    <property type="entry name" value="OmpA_C-like"/>
    <property type="match status" value="1"/>
</dbReference>
<evidence type="ECO:0000256" key="1">
    <source>
        <dbReference type="PROSITE-ProRule" id="PRU00473"/>
    </source>
</evidence>
<dbReference type="RefSeq" id="WP_184676614.1">
    <property type="nucleotide sequence ID" value="NZ_JACHGY010000001.1"/>
</dbReference>
<accession>A0A7X0H4N0</accession>
<dbReference type="PANTHER" id="PTHR30329">
    <property type="entry name" value="STATOR ELEMENT OF FLAGELLAR MOTOR COMPLEX"/>
    <property type="match status" value="1"/>
</dbReference>
<evidence type="ECO:0000313" key="6">
    <source>
        <dbReference type="Proteomes" id="UP000541810"/>
    </source>
</evidence>
<keyword evidence="6" id="KW-1185">Reference proteome</keyword>
<evidence type="ECO:0000313" key="5">
    <source>
        <dbReference type="EMBL" id="MBB6429013.1"/>
    </source>
</evidence>
<dbReference type="Pfam" id="PF00691">
    <property type="entry name" value="OmpA"/>
    <property type="match status" value="1"/>
</dbReference>
<dbReference type="InterPro" id="IPR050330">
    <property type="entry name" value="Bact_OuterMem_StrucFunc"/>
</dbReference>
<dbReference type="AlphaFoldDB" id="A0A7X0H4N0"/>
<reference evidence="5 6" key="1">
    <citation type="submission" date="2020-08" db="EMBL/GenBank/DDBJ databases">
        <title>Genomic Encyclopedia of Type Strains, Phase IV (KMG-IV): sequencing the most valuable type-strain genomes for metagenomic binning, comparative biology and taxonomic classification.</title>
        <authorList>
            <person name="Goeker M."/>
        </authorList>
    </citation>
    <scope>NUCLEOTIDE SEQUENCE [LARGE SCALE GENOMIC DNA]</scope>
    <source>
        <strain evidence="5 6">DSM 103725</strain>
    </source>
</reference>
<feature type="compositionally biased region" description="Polar residues" evidence="2">
    <location>
        <begin position="7"/>
        <end position="24"/>
    </location>
</feature>
<evidence type="ECO:0000259" key="4">
    <source>
        <dbReference type="PROSITE" id="PS51123"/>
    </source>
</evidence>
<keyword evidence="1 3" id="KW-0472">Membrane</keyword>
<protein>
    <submittedName>
        <fullName evidence="5">OOP family OmpA-OmpF porin</fullName>
    </submittedName>
</protein>
<name>A0A7X0H4N0_9BACT</name>
<comment type="caution">
    <text evidence="5">The sequence shown here is derived from an EMBL/GenBank/DDBJ whole genome shotgun (WGS) entry which is preliminary data.</text>
</comment>
<dbReference type="EMBL" id="JACHGY010000001">
    <property type="protein sequence ID" value="MBB6429013.1"/>
    <property type="molecule type" value="Genomic_DNA"/>
</dbReference>
<evidence type="ECO:0000256" key="2">
    <source>
        <dbReference type="SAM" id="MobiDB-lite"/>
    </source>
</evidence>
<dbReference type="PANTHER" id="PTHR30329:SF21">
    <property type="entry name" value="LIPOPROTEIN YIAD-RELATED"/>
    <property type="match status" value="1"/>
</dbReference>
<gene>
    <name evidence="5" type="ORF">HNQ40_000819</name>
</gene>
<dbReference type="Gene3D" id="3.30.1330.60">
    <property type="entry name" value="OmpA-like domain"/>
    <property type="match status" value="1"/>
</dbReference>
<feature type="domain" description="OmpA-like" evidence="4">
    <location>
        <begin position="492"/>
        <end position="612"/>
    </location>
</feature>
<sequence length="614" mass="66783">MDDPSDNAKTSESPAESPGQSSPSPLGDAETLAQLRELLIGPEREELAELRETLASSRAQAQDIAELLPQAITLREQKDDQLGRALSGTVEEAIQTSVKNNPQPMIDAVFPVIGPAIRKAVSEALASAVQSLNQTLEHSLSIKSLKWRMEAARTGKPFAEVVLLNTLRYRVEQVFLIHTESGLLMQHVAADGVETRDEQLVSGMFTAITEFVRDSFNTDDQAGLRTMQVGGVTVWVERGPHAILAGAVRGSAPAELREVFQQVLEDIHLRHGELLETFAGDDSEMEVVEPELQRCLVSAAQPGAKRKVSPAFLIFVAVVLGLVLWAVLAGVLSNRQWAGYVYELERTRGIMLVEDDHNWWGRSEVRGLVSPDAAHLPDEILANSGIDPEEVSQRWEHYPTVQIQESPLPEPALDPEPPTLLEQAEQLLDPPASVTLRTEGSVLIAEGLAPHAWIERTLSLSAQLVTAGMTSFDDSGLVDRDMEDLEVFAGRIEACVIDMPSGSTLDLNGQEVMASQLLEDVSGAQAAADAIGMELKLIVTGHTDLSGDPQRNLELSQARAAAVAEMIRSRMQAPPIMVEVGMAADQPIVPDTMPLADQQRNRRVTFEVELAARP</sequence>
<evidence type="ECO:0000256" key="3">
    <source>
        <dbReference type="SAM" id="Phobius"/>
    </source>
</evidence>
<dbReference type="InterPro" id="IPR036737">
    <property type="entry name" value="OmpA-like_sf"/>
</dbReference>
<feature type="transmembrane region" description="Helical" evidence="3">
    <location>
        <begin position="311"/>
        <end position="332"/>
    </location>
</feature>
<dbReference type="GO" id="GO:0016020">
    <property type="term" value="C:membrane"/>
    <property type="evidence" value="ECO:0007669"/>
    <property type="project" value="UniProtKB-UniRule"/>
</dbReference>
<proteinExistence type="predicted"/>
<feature type="region of interest" description="Disordered" evidence="2">
    <location>
        <begin position="1"/>
        <end position="32"/>
    </location>
</feature>